<proteinExistence type="predicted"/>
<sequence length="336" mass="38708">MKFLPFVKEKVVFIILQVGMIAFLAVMLSFYQVSGAMTFLICFILCLIAVTSFTFEYYNKNKFYKNLYQNLNDLSKKHYISTMVEIPDFEEGVILTDVLQQSSKSMNDEIATFRHISEDYKDYIEAWIHEIKLPIACVDLICENNKDEVTANIREELKRIDSFVEQALYYARSTYVEKDYVLKEISLNDLVRSSVKKHSKQLIGAKASLSLNDLDINVYGDSKWLDFILGQIISNAIKYKREDLSISFYARENKENSILYIDDNGIGISETDIDRVFEKGFTGENGRKFTKSTGIGLYLCKKLCDKMYLGFEITSKIGLGTTIKIIFPKDSRLLLL</sequence>
<dbReference type="PANTHER" id="PTHR45453:SF2">
    <property type="entry name" value="HISTIDINE KINASE"/>
    <property type="match status" value="1"/>
</dbReference>
<organism evidence="13 14">
    <name type="scientific">Clostridium grantii DSM 8605</name>
    <dbReference type="NCBI Taxonomy" id="1121316"/>
    <lineage>
        <taxon>Bacteria</taxon>
        <taxon>Bacillati</taxon>
        <taxon>Bacillota</taxon>
        <taxon>Clostridia</taxon>
        <taxon>Eubacteriales</taxon>
        <taxon>Clostridiaceae</taxon>
        <taxon>Clostridium</taxon>
    </lineage>
</organism>
<keyword evidence="9" id="KW-0902">Two-component regulatory system</keyword>
<dbReference type="GO" id="GO:0005886">
    <property type="term" value="C:plasma membrane"/>
    <property type="evidence" value="ECO:0007669"/>
    <property type="project" value="UniProtKB-SubCell"/>
</dbReference>
<gene>
    <name evidence="13" type="ORF">SAMN02745207_02317</name>
</gene>
<dbReference type="EMBL" id="FQXM01000012">
    <property type="protein sequence ID" value="SHH75754.1"/>
    <property type="molecule type" value="Genomic_DNA"/>
</dbReference>
<evidence type="ECO:0000313" key="13">
    <source>
        <dbReference type="EMBL" id="SHH75754.1"/>
    </source>
</evidence>
<evidence type="ECO:0000256" key="2">
    <source>
        <dbReference type="ARBA" id="ARBA00004651"/>
    </source>
</evidence>
<keyword evidence="4" id="KW-1003">Cell membrane</keyword>
<comment type="subcellular location">
    <subcellularLocation>
        <location evidence="2">Cell membrane</location>
        <topology evidence="2">Multi-pass membrane protein</topology>
    </subcellularLocation>
</comment>
<dbReference type="EC" id="2.7.13.3" evidence="3"/>
<keyword evidence="10 11" id="KW-0472">Membrane</keyword>
<dbReference type="Gene3D" id="3.30.565.10">
    <property type="entry name" value="Histidine kinase-like ATPase, C-terminal domain"/>
    <property type="match status" value="1"/>
</dbReference>
<evidence type="ECO:0000259" key="12">
    <source>
        <dbReference type="PROSITE" id="PS50109"/>
    </source>
</evidence>
<dbReference type="SMART" id="SM00387">
    <property type="entry name" value="HATPase_c"/>
    <property type="match status" value="1"/>
</dbReference>
<dbReference type="InterPro" id="IPR050351">
    <property type="entry name" value="BphY/WalK/GraS-like"/>
</dbReference>
<dbReference type="GO" id="GO:0000155">
    <property type="term" value="F:phosphorelay sensor kinase activity"/>
    <property type="evidence" value="ECO:0007669"/>
    <property type="project" value="TreeGrafter"/>
</dbReference>
<dbReference type="GO" id="GO:0004721">
    <property type="term" value="F:phosphoprotein phosphatase activity"/>
    <property type="evidence" value="ECO:0007669"/>
    <property type="project" value="TreeGrafter"/>
</dbReference>
<dbReference type="SUPFAM" id="SSF55874">
    <property type="entry name" value="ATPase domain of HSP90 chaperone/DNA topoisomerase II/histidine kinase"/>
    <property type="match status" value="1"/>
</dbReference>
<feature type="domain" description="Histidine kinase" evidence="12">
    <location>
        <begin position="126"/>
        <end position="331"/>
    </location>
</feature>
<evidence type="ECO:0000256" key="11">
    <source>
        <dbReference type="SAM" id="Phobius"/>
    </source>
</evidence>
<dbReference type="AlphaFoldDB" id="A0A1M5VL31"/>
<dbReference type="InterPro" id="IPR004358">
    <property type="entry name" value="Sig_transdc_His_kin-like_C"/>
</dbReference>
<evidence type="ECO:0000256" key="5">
    <source>
        <dbReference type="ARBA" id="ARBA00022679"/>
    </source>
</evidence>
<evidence type="ECO:0000256" key="7">
    <source>
        <dbReference type="ARBA" id="ARBA00022777"/>
    </source>
</evidence>
<keyword evidence="8 11" id="KW-1133">Transmembrane helix</keyword>
<evidence type="ECO:0000256" key="6">
    <source>
        <dbReference type="ARBA" id="ARBA00022692"/>
    </source>
</evidence>
<evidence type="ECO:0000256" key="3">
    <source>
        <dbReference type="ARBA" id="ARBA00012438"/>
    </source>
</evidence>
<protein>
    <recommendedName>
        <fullName evidence="3">histidine kinase</fullName>
        <ecNumber evidence="3">2.7.13.3</ecNumber>
    </recommendedName>
</protein>
<dbReference type="InterPro" id="IPR003594">
    <property type="entry name" value="HATPase_dom"/>
</dbReference>
<feature type="transmembrane region" description="Helical" evidence="11">
    <location>
        <begin position="12"/>
        <end position="31"/>
    </location>
</feature>
<dbReference type="RefSeq" id="WP_073338590.1">
    <property type="nucleotide sequence ID" value="NZ_FQXM01000012.1"/>
</dbReference>
<evidence type="ECO:0000313" key="14">
    <source>
        <dbReference type="Proteomes" id="UP000184447"/>
    </source>
</evidence>
<keyword evidence="5" id="KW-0808">Transferase</keyword>
<dbReference type="Pfam" id="PF02518">
    <property type="entry name" value="HATPase_c"/>
    <property type="match status" value="1"/>
</dbReference>
<dbReference type="PANTHER" id="PTHR45453">
    <property type="entry name" value="PHOSPHATE REGULON SENSOR PROTEIN PHOR"/>
    <property type="match status" value="1"/>
</dbReference>
<comment type="catalytic activity">
    <reaction evidence="1">
        <text>ATP + protein L-histidine = ADP + protein N-phospho-L-histidine.</text>
        <dbReference type="EC" id="2.7.13.3"/>
    </reaction>
</comment>
<dbReference type="Proteomes" id="UP000184447">
    <property type="component" value="Unassembled WGS sequence"/>
</dbReference>
<evidence type="ECO:0000256" key="1">
    <source>
        <dbReference type="ARBA" id="ARBA00000085"/>
    </source>
</evidence>
<keyword evidence="14" id="KW-1185">Reference proteome</keyword>
<dbReference type="OrthoDB" id="9780487at2"/>
<feature type="transmembrane region" description="Helical" evidence="11">
    <location>
        <begin position="37"/>
        <end position="58"/>
    </location>
</feature>
<evidence type="ECO:0000256" key="8">
    <source>
        <dbReference type="ARBA" id="ARBA00022989"/>
    </source>
</evidence>
<accession>A0A1M5VL31</accession>
<dbReference type="STRING" id="1121316.SAMN02745207_02317"/>
<dbReference type="GO" id="GO:0016036">
    <property type="term" value="P:cellular response to phosphate starvation"/>
    <property type="evidence" value="ECO:0007669"/>
    <property type="project" value="TreeGrafter"/>
</dbReference>
<dbReference type="InterPro" id="IPR005467">
    <property type="entry name" value="His_kinase_dom"/>
</dbReference>
<keyword evidence="6 11" id="KW-0812">Transmembrane</keyword>
<keyword evidence="7" id="KW-0418">Kinase</keyword>
<reference evidence="13 14" key="1">
    <citation type="submission" date="2016-11" db="EMBL/GenBank/DDBJ databases">
        <authorList>
            <person name="Jaros S."/>
            <person name="Januszkiewicz K."/>
            <person name="Wedrychowicz H."/>
        </authorList>
    </citation>
    <scope>NUCLEOTIDE SEQUENCE [LARGE SCALE GENOMIC DNA]</scope>
    <source>
        <strain evidence="13 14">DSM 8605</strain>
    </source>
</reference>
<name>A0A1M5VL31_9CLOT</name>
<dbReference type="PROSITE" id="PS50109">
    <property type="entry name" value="HIS_KIN"/>
    <property type="match status" value="1"/>
</dbReference>
<dbReference type="PRINTS" id="PR00344">
    <property type="entry name" value="BCTRLSENSOR"/>
</dbReference>
<evidence type="ECO:0000256" key="4">
    <source>
        <dbReference type="ARBA" id="ARBA00022475"/>
    </source>
</evidence>
<evidence type="ECO:0000256" key="9">
    <source>
        <dbReference type="ARBA" id="ARBA00023012"/>
    </source>
</evidence>
<dbReference type="InterPro" id="IPR036890">
    <property type="entry name" value="HATPase_C_sf"/>
</dbReference>
<evidence type="ECO:0000256" key="10">
    <source>
        <dbReference type="ARBA" id="ARBA00023136"/>
    </source>
</evidence>